<evidence type="ECO:0000313" key="4">
    <source>
        <dbReference type="WBParaSite" id="ACOC_0000745601-mRNA-1"/>
    </source>
</evidence>
<dbReference type="OMA" id="SQVHKIF"/>
<reference evidence="2 3" key="2">
    <citation type="submission" date="2018-11" db="EMBL/GenBank/DDBJ databases">
        <authorList>
            <consortium name="Pathogen Informatics"/>
        </authorList>
    </citation>
    <scope>NUCLEOTIDE SEQUENCE [LARGE SCALE GENOMIC DNA]</scope>
    <source>
        <strain evidence="2 3">Costa Rica</strain>
    </source>
</reference>
<keyword evidence="3" id="KW-1185">Reference proteome</keyword>
<proteinExistence type="predicted"/>
<reference evidence="4" key="1">
    <citation type="submission" date="2017-02" db="UniProtKB">
        <authorList>
            <consortium name="WormBaseParasite"/>
        </authorList>
    </citation>
    <scope>IDENTIFICATION</scope>
</reference>
<dbReference type="InterPro" id="IPR011009">
    <property type="entry name" value="Kinase-like_dom_sf"/>
</dbReference>
<feature type="compositionally biased region" description="Basic and acidic residues" evidence="1">
    <location>
        <begin position="305"/>
        <end position="315"/>
    </location>
</feature>
<accession>A0A0R3PQ75</accession>
<feature type="region of interest" description="Disordered" evidence="1">
    <location>
        <begin position="305"/>
        <end position="337"/>
    </location>
</feature>
<gene>
    <name evidence="2" type="ORF">ACOC_LOCUS7457</name>
</gene>
<evidence type="ECO:0000313" key="3">
    <source>
        <dbReference type="Proteomes" id="UP000267027"/>
    </source>
</evidence>
<dbReference type="Proteomes" id="UP000267027">
    <property type="component" value="Unassembled WGS sequence"/>
</dbReference>
<dbReference type="OrthoDB" id="5802593at2759"/>
<organism evidence="4">
    <name type="scientific">Angiostrongylus costaricensis</name>
    <name type="common">Nematode worm</name>
    <dbReference type="NCBI Taxonomy" id="334426"/>
    <lineage>
        <taxon>Eukaryota</taxon>
        <taxon>Metazoa</taxon>
        <taxon>Ecdysozoa</taxon>
        <taxon>Nematoda</taxon>
        <taxon>Chromadorea</taxon>
        <taxon>Rhabditida</taxon>
        <taxon>Rhabditina</taxon>
        <taxon>Rhabditomorpha</taxon>
        <taxon>Strongyloidea</taxon>
        <taxon>Metastrongylidae</taxon>
        <taxon>Angiostrongylus</taxon>
    </lineage>
</organism>
<dbReference type="InterPro" id="IPR050235">
    <property type="entry name" value="CK1_Ser-Thr_kinase"/>
</dbReference>
<protein>
    <submittedName>
        <fullName evidence="4">Protein kinase domain-containing protein</fullName>
    </submittedName>
</protein>
<dbReference type="PANTHER" id="PTHR11909">
    <property type="entry name" value="CASEIN KINASE-RELATED"/>
    <property type="match status" value="1"/>
</dbReference>
<feature type="compositionally biased region" description="Acidic residues" evidence="1">
    <location>
        <begin position="1"/>
        <end position="16"/>
    </location>
</feature>
<dbReference type="SUPFAM" id="SSF56112">
    <property type="entry name" value="Protein kinase-like (PK-like)"/>
    <property type="match status" value="1"/>
</dbReference>
<dbReference type="WBParaSite" id="ACOC_0000745601-mRNA-1">
    <property type="protein sequence ID" value="ACOC_0000745601-mRNA-1"/>
    <property type="gene ID" value="ACOC_0000745601"/>
</dbReference>
<dbReference type="STRING" id="334426.A0A0R3PQ75"/>
<feature type="region of interest" description="Disordered" evidence="1">
    <location>
        <begin position="1"/>
        <end position="32"/>
    </location>
</feature>
<evidence type="ECO:0000256" key="1">
    <source>
        <dbReference type="SAM" id="MobiDB-lite"/>
    </source>
</evidence>
<dbReference type="EMBL" id="UYYA01004041">
    <property type="protein sequence ID" value="VDM59042.1"/>
    <property type="molecule type" value="Genomic_DNA"/>
</dbReference>
<dbReference type="AlphaFoldDB" id="A0A0R3PQ75"/>
<dbReference type="Gene3D" id="1.10.510.10">
    <property type="entry name" value="Transferase(Phosphotransferase) domain 1"/>
    <property type="match status" value="1"/>
</dbReference>
<sequence>MAEVDFDDMEPMEEMDVSSNEVPTGPPAKEENEKCAFDGSELPYVIINGMPMYQKNHIVDNRCQIFERIGWDDLVGATYLAIAPDGKELVLRVGSEQILIPQLEASFLCKVEKNLWRSFSQVHSIWQGEKFYFLSLYFRSGPLLRECFQFCGSKFSLGSAGRLALDIFLMRCLNMHGYLMRALSLEMFHFDPCSHPIYCRDELEGWLYLFVYLAKGALPWESDRYDNVKWTKIKMISNGRLFQGLPSQFNNILNVITRESATQPVSDDDYDKLEQLTREIFHDVGGAANEDVNFDFERDPTEEEIPRFLMERKPTDDEDLHEDVTQRSCDEEECMGV</sequence>
<evidence type="ECO:0000313" key="2">
    <source>
        <dbReference type="EMBL" id="VDM59042.1"/>
    </source>
</evidence>
<name>A0A0R3PQ75_ANGCS</name>